<evidence type="ECO:0000256" key="2">
    <source>
        <dbReference type="SAM" id="SignalP"/>
    </source>
</evidence>
<evidence type="ECO:0000259" key="4">
    <source>
        <dbReference type="Pfam" id="PF16173"/>
    </source>
</evidence>
<dbReference type="Pfam" id="PF18962">
    <property type="entry name" value="Por_Secre_tail"/>
    <property type="match status" value="1"/>
</dbReference>
<dbReference type="Pfam" id="PF16116">
    <property type="entry name" value="DUF4832"/>
    <property type="match status" value="1"/>
</dbReference>
<evidence type="ECO:0000256" key="1">
    <source>
        <dbReference type="ARBA" id="ARBA00022729"/>
    </source>
</evidence>
<dbReference type="InterPro" id="IPR032379">
    <property type="entry name" value="DUF4874"/>
</dbReference>
<sequence length="546" mass="60574">MMKQLLTLAGVLLTLCGSAQTATVNYTASTAVISNPERGFYKYSDTHSSSYDVLNQTTLINYRLNQNISIIFRYYYLETFKTSPISASYLSNMQIDFDRLRNAGLKVVMRFAYGDDEGDSPRDASKTQILAHINQIKPLLEANSDVILALQAGFIGTWGEWYYTSQAEFGGYGYNETSLTPANKANRKAVVDALLDALPANRMVQLRTPIMKRDMYGTAPVSNAQAFNESDVARLGHHNDCFLASEDDYGTYEQPNIDFPYLMQDSKFTPVGGETCAVNSPRSDCATAIEELGKFHWSWLNADYHPGVLANFTEDGCMAEIQKKLGYRFELQSGTFPTAATAGNNIAITLKVKNVGFATPFNERKAYLVLKNTVTNQVFPIELATNPGLWFGPNDVTINETIALPSNLAEGSYKFYLHLPDAAPALAPRAEYAIRLANESTWENTTGYNNLNHTMTVSTALGTAENTRLNLAVYPVPTSEQLTVEMEGIQDFKAAVFNAVGQSVKVTTRNEANKVIFETSGLSDGLYFVEFTKDNIRDVRKFVVRH</sequence>
<organism evidence="6 7">
    <name type="scientific">Flavobacterium caeni</name>
    <dbReference type="NCBI Taxonomy" id="490189"/>
    <lineage>
        <taxon>Bacteria</taxon>
        <taxon>Pseudomonadati</taxon>
        <taxon>Bacteroidota</taxon>
        <taxon>Flavobacteriia</taxon>
        <taxon>Flavobacteriales</taxon>
        <taxon>Flavobacteriaceae</taxon>
        <taxon>Flavobacterium</taxon>
    </lineage>
</organism>
<gene>
    <name evidence="6" type="ORF">SAMN02927903_00794</name>
</gene>
<dbReference type="NCBIfam" id="TIGR04183">
    <property type="entry name" value="Por_Secre_tail"/>
    <property type="match status" value="1"/>
</dbReference>
<dbReference type="InterPro" id="IPR026444">
    <property type="entry name" value="Secre_tail"/>
</dbReference>
<feature type="chain" id="PRO_5011619996" evidence="2">
    <location>
        <begin position="22"/>
        <end position="546"/>
    </location>
</feature>
<dbReference type="Pfam" id="PF16173">
    <property type="entry name" value="DUF4874"/>
    <property type="match status" value="1"/>
</dbReference>
<dbReference type="RefSeq" id="WP_170826783.1">
    <property type="nucleotide sequence ID" value="NZ_FMVF01000003.1"/>
</dbReference>
<reference evidence="6 7" key="1">
    <citation type="submission" date="2016-10" db="EMBL/GenBank/DDBJ databases">
        <authorList>
            <person name="de Groot N.N."/>
        </authorList>
    </citation>
    <scope>NUCLEOTIDE SEQUENCE [LARGE SCALE GENOMIC DNA]</scope>
    <source>
        <strain evidence="6 7">CGMCC 1.7031</strain>
    </source>
</reference>
<name>A0A1G5DA44_9FLAO</name>
<accession>A0A1G5DA44</accession>
<feature type="domain" description="Secretion system C-terminal sorting" evidence="5">
    <location>
        <begin position="473"/>
        <end position="544"/>
    </location>
</feature>
<keyword evidence="7" id="KW-1185">Reference proteome</keyword>
<feature type="signal peptide" evidence="2">
    <location>
        <begin position="1"/>
        <end position="21"/>
    </location>
</feature>
<dbReference type="Proteomes" id="UP000199354">
    <property type="component" value="Unassembled WGS sequence"/>
</dbReference>
<protein>
    <submittedName>
        <fullName evidence="6">Por secretion system C-terminal sorting domain-containing protein</fullName>
    </submittedName>
</protein>
<feature type="domain" description="DUF4832" evidence="3">
    <location>
        <begin position="234"/>
        <end position="438"/>
    </location>
</feature>
<dbReference type="AlphaFoldDB" id="A0A1G5DA44"/>
<evidence type="ECO:0000313" key="6">
    <source>
        <dbReference type="EMBL" id="SCY11486.1"/>
    </source>
</evidence>
<proteinExistence type="predicted"/>
<feature type="domain" description="DUF4874" evidence="4">
    <location>
        <begin position="35"/>
        <end position="209"/>
    </location>
</feature>
<dbReference type="InterPro" id="IPR032267">
    <property type="entry name" value="DUF4832"/>
</dbReference>
<keyword evidence="1 2" id="KW-0732">Signal</keyword>
<dbReference type="EMBL" id="FMVF01000003">
    <property type="protein sequence ID" value="SCY11486.1"/>
    <property type="molecule type" value="Genomic_DNA"/>
</dbReference>
<evidence type="ECO:0000259" key="5">
    <source>
        <dbReference type="Pfam" id="PF18962"/>
    </source>
</evidence>
<evidence type="ECO:0000313" key="7">
    <source>
        <dbReference type="Proteomes" id="UP000199354"/>
    </source>
</evidence>
<evidence type="ECO:0000259" key="3">
    <source>
        <dbReference type="Pfam" id="PF16116"/>
    </source>
</evidence>